<accession>A0ABD7AA50</accession>
<dbReference type="KEGG" id="mpeg:HV560_07790"/>
<reference evidence="1 2" key="1">
    <citation type="submission" date="2020-06" db="EMBL/GenBank/DDBJ databases">
        <title>Mannheimia pernigra sp. nov. isolated from bovine respiratory tract.</title>
        <authorList>
            <person name="Kuhnert P."/>
            <person name="Akarsu-Egger H."/>
        </authorList>
    </citation>
    <scope>NUCLEOTIDE SEQUENCE [LARGE SCALE GENOMIC DNA]</scope>
    <source>
        <strain evidence="1 2">17CN0883</strain>
    </source>
</reference>
<organism evidence="1 2">
    <name type="scientific">Mannheimia pernigra</name>
    <dbReference type="NCBI Taxonomy" id="111844"/>
    <lineage>
        <taxon>Bacteria</taxon>
        <taxon>Pseudomonadati</taxon>
        <taxon>Pseudomonadota</taxon>
        <taxon>Gammaproteobacteria</taxon>
        <taxon>Pasteurellales</taxon>
        <taxon>Pasteurellaceae</taxon>
        <taxon>Mannheimia</taxon>
    </lineage>
</organism>
<evidence type="ECO:0000313" key="1">
    <source>
        <dbReference type="EMBL" id="QLB42722.1"/>
    </source>
</evidence>
<proteinExistence type="predicted"/>
<name>A0ABD7AA50_9PAST</name>
<protein>
    <submittedName>
        <fullName evidence="1">Uncharacterized protein</fullName>
    </submittedName>
</protein>
<gene>
    <name evidence="1" type="ORF">HV560_07790</name>
</gene>
<evidence type="ECO:0000313" key="2">
    <source>
        <dbReference type="Proteomes" id="UP000509784"/>
    </source>
</evidence>
<dbReference type="Proteomes" id="UP000509784">
    <property type="component" value="Chromosome"/>
</dbReference>
<dbReference type="AlphaFoldDB" id="A0ABD7AA50"/>
<sequence length="265" mass="30569">MIFSKDFYSIENAVHLLNELFKTNSFTQRDIIDFYLSDYFRFCLRVKNINEREIDLFTFKKSIKSHPIDLFSNPVNNAFLSIIGDDENNLYITRENISGNGYFQIPKELVEISEDFKIYGLKVLADNSLHIESIKELIEDELIEEDEDTFKTENLIIYFEQGLLLPRDEILISKDGLLNAIDIIKEQHANALEQISPKDEIAKKSETAYLNIIGALLETSLQSDKFENQNALIEYLSNHYQGYSGLSERNLKGKFAAAKNSLQNV</sequence>
<dbReference type="RefSeq" id="WP_176812588.1">
    <property type="nucleotide sequence ID" value="NZ_CP055305.1"/>
</dbReference>
<dbReference type="EMBL" id="CP055305">
    <property type="protein sequence ID" value="QLB42722.1"/>
    <property type="molecule type" value="Genomic_DNA"/>
</dbReference>